<name>A0ABY3PE67_9STAP</name>
<organism evidence="1 2">
    <name type="scientific">Staphylococcus ratti</name>
    <dbReference type="NCBI Taxonomy" id="2892440"/>
    <lineage>
        <taxon>Bacteria</taxon>
        <taxon>Bacillati</taxon>
        <taxon>Bacillota</taxon>
        <taxon>Bacilli</taxon>
        <taxon>Bacillales</taxon>
        <taxon>Staphylococcaceae</taxon>
        <taxon>Staphylococcus</taxon>
    </lineage>
</organism>
<proteinExistence type="predicted"/>
<dbReference type="EMBL" id="CP086654">
    <property type="protein sequence ID" value="UEX90529.1"/>
    <property type="molecule type" value="Genomic_DNA"/>
</dbReference>
<dbReference type="InterPro" id="IPR000760">
    <property type="entry name" value="Inositol_monophosphatase-like"/>
</dbReference>
<dbReference type="Gene3D" id="3.40.190.80">
    <property type="match status" value="1"/>
</dbReference>
<dbReference type="CDD" id="cd01637">
    <property type="entry name" value="IMPase_like"/>
    <property type="match status" value="1"/>
</dbReference>
<dbReference type="PRINTS" id="PR00377">
    <property type="entry name" value="IMPHPHTASES"/>
</dbReference>
<protein>
    <submittedName>
        <fullName evidence="1">Inositol monophosphatase family protein</fullName>
    </submittedName>
</protein>
<reference evidence="1 2" key="1">
    <citation type="journal article" date="2022" name="Pathogens">
        <title>Staphylococcus ratti sp. nov. Isolated from a Lab Rat.</title>
        <authorList>
            <person name="Kovarovic V."/>
            <person name="Sedlacek I."/>
            <person name="Petras P."/>
            <person name="Kralova S."/>
            <person name="Maslanova I."/>
            <person name="Svec P."/>
            <person name="Neumann-Schaal M."/>
            <person name="Botka T."/>
            <person name="Gelbicova T."/>
            <person name="Stankova E."/>
            <person name="Doskar J."/>
            <person name="Pantucek R."/>
        </authorList>
    </citation>
    <scope>NUCLEOTIDE SEQUENCE [LARGE SCALE GENOMIC DNA]</scope>
    <source>
        <strain evidence="1 2">CCM 9025</strain>
    </source>
</reference>
<keyword evidence="2" id="KW-1185">Reference proteome</keyword>
<dbReference type="Proteomes" id="UP001197626">
    <property type="component" value="Chromosome"/>
</dbReference>
<accession>A0ABY3PE67</accession>
<dbReference type="Pfam" id="PF00459">
    <property type="entry name" value="Inositol_P"/>
    <property type="match status" value="1"/>
</dbReference>
<gene>
    <name evidence="1" type="ORF">LN051_02350</name>
</gene>
<sequence length="274" mass="31144">MVSQYDINEIDNEIKTWLQELNLRMPSLIEEMQTDTKKNRFDLVTNVDKMIESDFESFINKHYPTHKLYSEEAHQATLNLKEGYTWVMDPIDGTANLVKQQDDYCVILALFVDGAPTLSYIYDVPRQILYHAQKGKGAFINNKRLATVTSLPLSEAIISFNNKVLNDETMHELLKASFGYRLIGACGLDSARVFTGQFGAHIHTNAKPWDIAAQFLFAEELGLEMTNFDKQPIDFVTGGPYIISNPGCHEEILDILLADGGYKKEQLRLKTDLK</sequence>
<dbReference type="PANTHER" id="PTHR20854:SF4">
    <property type="entry name" value="INOSITOL-1-MONOPHOSPHATASE-RELATED"/>
    <property type="match status" value="1"/>
</dbReference>
<evidence type="ECO:0000313" key="2">
    <source>
        <dbReference type="Proteomes" id="UP001197626"/>
    </source>
</evidence>
<dbReference type="SUPFAM" id="SSF56655">
    <property type="entry name" value="Carbohydrate phosphatase"/>
    <property type="match status" value="1"/>
</dbReference>
<dbReference type="PANTHER" id="PTHR20854">
    <property type="entry name" value="INOSITOL MONOPHOSPHATASE"/>
    <property type="match status" value="1"/>
</dbReference>
<evidence type="ECO:0000313" key="1">
    <source>
        <dbReference type="EMBL" id="UEX90529.1"/>
    </source>
</evidence>
<dbReference type="Gene3D" id="3.30.540.10">
    <property type="entry name" value="Fructose-1,6-Bisphosphatase, subunit A, domain 1"/>
    <property type="match status" value="1"/>
</dbReference>